<feature type="region of interest" description="Disordered" evidence="1">
    <location>
        <begin position="16"/>
        <end position="37"/>
    </location>
</feature>
<dbReference type="AlphaFoldDB" id="A0A382VCB8"/>
<feature type="compositionally biased region" description="Polar residues" evidence="1">
    <location>
        <begin position="16"/>
        <end position="27"/>
    </location>
</feature>
<gene>
    <name evidence="2" type="ORF">METZ01_LOCUS396977</name>
</gene>
<organism evidence="2">
    <name type="scientific">marine metagenome</name>
    <dbReference type="NCBI Taxonomy" id="408172"/>
    <lineage>
        <taxon>unclassified sequences</taxon>
        <taxon>metagenomes</taxon>
        <taxon>ecological metagenomes</taxon>
    </lineage>
</organism>
<name>A0A382VCB8_9ZZZZ</name>
<proteinExistence type="predicted"/>
<evidence type="ECO:0000256" key="1">
    <source>
        <dbReference type="SAM" id="MobiDB-lite"/>
    </source>
</evidence>
<evidence type="ECO:0000313" key="2">
    <source>
        <dbReference type="EMBL" id="SVD44123.1"/>
    </source>
</evidence>
<reference evidence="2" key="1">
    <citation type="submission" date="2018-05" db="EMBL/GenBank/DDBJ databases">
        <authorList>
            <person name="Lanie J.A."/>
            <person name="Ng W.-L."/>
            <person name="Kazmierczak K.M."/>
            <person name="Andrzejewski T.M."/>
            <person name="Davidsen T.M."/>
            <person name="Wayne K.J."/>
            <person name="Tettelin H."/>
            <person name="Glass J.I."/>
            <person name="Rusch D."/>
            <person name="Podicherti R."/>
            <person name="Tsui H.-C.T."/>
            <person name="Winkler M.E."/>
        </authorList>
    </citation>
    <scope>NUCLEOTIDE SEQUENCE</scope>
</reference>
<protein>
    <submittedName>
        <fullName evidence="2">Uncharacterized protein</fullName>
    </submittedName>
</protein>
<dbReference type="EMBL" id="UINC01150850">
    <property type="protein sequence ID" value="SVD44123.1"/>
    <property type="molecule type" value="Genomic_DNA"/>
</dbReference>
<sequence>MKQKKNCFRDVARFSQDQLGNSMQQAAPTDPSGGEVTQLNAKSRIYKHKCRR</sequence>
<accession>A0A382VCB8</accession>